<protein>
    <submittedName>
        <fullName evidence="2">Uncharacterized protein</fullName>
    </submittedName>
</protein>
<gene>
    <name evidence="2" type="ORF">Acr_20g0004580</name>
</gene>
<evidence type="ECO:0000313" key="3">
    <source>
        <dbReference type="Proteomes" id="UP000585474"/>
    </source>
</evidence>
<accession>A0A7J0GCX6</accession>
<name>A0A7J0GCX6_9ERIC</name>
<evidence type="ECO:0000256" key="1">
    <source>
        <dbReference type="SAM" id="MobiDB-lite"/>
    </source>
</evidence>
<organism evidence="2 3">
    <name type="scientific">Actinidia rufa</name>
    <dbReference type="NCBI Taxonomy" id="165716"/>
    <lineage>
        <taxon>Eukaryota</taxon>
        <taxon>Viridiplantae</taxon>
        <taxon>Streptophyta</taxon>
        <taxon>Embryophyta</taxon>
        <taxon>Tracheophyta</taxon>
        <taxon>Spermatophyta</taxon>
        <taxon>Magnoliopsida</taxon>
        <taxon>eudicotyledons</taxon>
        <taxon>Gunneridae</taxon>
        <taxon>Pentapetalae</taxon>
        <taxon>asterids</taxon>
        <taxon>Ericales</taxon>
        <taxon>Actinidiaceae</taxon>
        <taxon>Actinidia</taxon>
    </lineage>
</organism>
<reference evidence="2 3" key="1">
    <citation type="submission" date="2019-07" db="EMBL/GenBank/DDBJ databases">
        <title>De Novo Assembly of kiwifruit Actinidia rufa.</title>
        <authorList>
            <person name="Sugita-Konishi S."/>
            <person name="Sato K."/>
            <person name="Mori E."/>
            <person name="Abe Y."/>
            <person name="Kisaki G."/>
            <person name="Hamano K."/>
            <person name="Suezawa K."/>
            <person name="Otani M."/>
            <person name="Fukuda T."/>
            <person name="Manabe T."/>
            <person name="Gomi K."/>
            <person name="Tabuchi M."/>
            <person name="Akimitsu K."/>
            <person name="Kataoka I."/>
        </authorList>
    </citation>
    <scope>NUCLEOTIDE SEQUENCE [LARGE SCALE GENOMIC DNA]</scope>
    <source>
        <strain evidence="3">cv. Fuchu</strain>
    </source>
</reference>
<proteinExistence type="predicted"/>
<feature type="compositionally biased region" description="Basic and acidic residues" evidence="1">
    <location>
        <begin position="11"/>
        <end position="22"/>
    </location>
</feature>
<feature type="region of interest" description="Disordered" evidence="1">
    <location>
        <begin position="1"/>
        <end position="22"/>
    </location>
</feature>
<evidence type="ECO:0000313" key="2">
    <source>
        <dbReference type="EMBL" id="GFZ08650.1"/>
    </source>
</evidence>
<dbReference type="EMBL" id="BJWL01000020">
    <property type="protein sequence ID" value="GFZ08650.1"/>
    <property type="molecule type" value="Genomic_DNA"/>
</dbReference>
<keyword evidence="3" id="KW-1185">Reference proteome</keyword>
<dbReference type="Proteomes" id="UP000585474">
    <property type="component" value="Unassembled WGS sequence"/>
</dbReference>
<sequence length="73" mass="8015">MSAMSTMPMIEEAKPAMAPREDTSVNPCAALRPKAFMLGNPFVVETFLAGVILPIDREKVDKVSLNKVVTNFF</sequence>
<dbReference type="AlphaFoldDB" id="A0A7J0GCX6"/>
<comment type="caution">
    <text evidence="2">The sequence shown here is derived from an EMBL/GenBank/DDBJ whole genome shotgun (WGS) entry which is preliminary data.</text>
</comment>